<gene>
    <name evidence="2" type="ORF">L2X98_25370</name>
</gene>
<organism evidence="2 3">
    <name type="scientific">Microbacterium elymi</name>
    <dbReference type="NCBI Taxonomy" id="2909587"/>
    <lineage>
        <taxon>Bacteria</taxon>
        <taxon>Bacillati</taxon>
        <taxon>Actinomycetota</taxon>
        <taxon>Actinomycetes</taxon>
        <taxon>Micrococcales</taxon>
        <taxon>Microbacteriaceae</taxon>
        <taxon>Microbacterium</taxon>
    </lineage>
</organism>
<dbReference type="Proteomes" id="UP001054811">
    <property type="component" value="Chromosome"/>
</dbReference>
<sequence>MRIQPAEGIGCCDQVALHQVLREFVDAVGEFGDGHGEASSGGHGGAGHRRGAGGWEGCRTRHFPDLELTEGQCVAEAAPGRG</sequence>
<evidence type="ECO:0000313" key="3">
    <source>
        <dbReference type="Proteomes" id="UP001054811"/>
    </source>
</evidence>
<reference evidence="2" key="1">
    <citation type="submission" date="2022-01" db="EMBL/GenBank/DDBJ databases">
        <title>Microbacterium eymi and Microbacterium rhizovicinus sp. nov., isolated from the rhizospheric soil of Elymus tsukushiensis, a plant native to the Dokdo Islands, Republic of Korea.</title>
        <authorList>
            <person name="Hwang Y.J."/>
        </authorList>
    </citation>
    <scope>NUCLEOTIDE SEQUENCE</scope>
    <source>
        <strain evidence="2">KUDC0405</strain>
    </source>
</reference>
<keyword evidence="3" id="KW-1185">Reference proteome</keyword>
<dbReference type="RefSeq" id="WP_259612946.1">
    <property type="nucleotide sequence ID" value="NZ_CP091139.2"/>
</dbReference>
<name>A0ABY5NM88_9MICO</name>
<dbReference type="EMBL" id="CP091139">
    <property type="protein sequence ID" value="UUT36297.1"/>
    <property type="molecule type" value="Genomic_DNA"/>
</dbReference>
<proteinExistence type="predicted"/>
<evidence type="ECO:0000256" key="1">
    <source>
        <dbReference type="SAM" id="MobiDB-lite"/>
    </source>
</evidence>
<accession>A0ABY5NM88</accession>
<feature type="region of interest" description="Disordered" evidence="1">
    <location>
        <begin position="33"/>
        <end position="54"/>
    </location>
</feature>
<protein>
    <submittedName>
        <fullName evidence="2">Uncharacterized protein</fullName>
    </submittedName>
</protein>
<evidence type="ECO:0000313" key="2">
    <source>
        <dbReference type="EMBL" id="UUT36297.1"/>
    </source>
</evidence>